<evidence type="ECO:0000313" key="3">
    <source>
        <dbReference type="Proteomes" id="UP000030746"/>
    </source>
</evidence>
<feature type="non-terminal residue" evidence="2">
    <location>
        <position position="1"/>
    </location>
</feature>
<dbReference type="AlphaFoldDB" id="V3ZVG2"/>
<dbReference type="InterPro" id="IPR052609">
    <property type="entry name" value="Ribosome_Biogenesis_Reg"/>
</dbReference>
<dbReference type="PANTHER" id="PTHR15682:SF2">
    <property type="entry name" value="UNHEALTHY RIBOSOME BIOGENESIS PROTEIN 2 HOMOLOG"/>
    <property type="match status" value="1"/>
</dbReference>
<dbReference type="GO" id="GO:0042254">
    <property type="term" value="P:ribosome biogenesis"/>
    <property type="evidence" value="ECO:0007669"/>
    <property type="project" value="TreeGrafter"/>
</dbReference>
<dbReference type="PANTHER" id="PTHR15682">
    <property type="entry name" value="UNHEALTHY RIBOSOME BIOGENESIS PROTEIN 2 HOMOLOG"/>
    <property type="match status" value="1"/>
</dbReference>
<dbReference type="Pfam" id="PF10441">
    <property type="entry name" value="Urb2"/>
    <property type="match status" value="1"/>
</dbReference>
<gene>
    <name evidence="2" type="ORF">LOTGIDRAFT_79762</name>
</gene>
<reference evidence="2 3" key="1">
    <citation type="journal article" date="2013" name="Nature">
        <title>Insights into bilaterian evolution from three spiralian genomes.</title>
        <authorList>
            <person name="Simakov O."/>
            <person name="Marletaz F."/>
            <person name="Cho S.J."/>
            <person name="Edsinger-Gonzales E."/>
            <person name="Havlak P."/>
            <person name="Hellsten U."/>
            <person name="Kuo D.H."/>
            <person name="Larsson T."/>
            <person name="Lv J."/>
            <person name="Arendt D."/>
            <person name="Savage R."/>
            <person name="Osoegawa K."/>
            <person name="de Jong P."/>
            <person name="Grimwood J."/>
            <person name="Chapman J.A."/>
            <person name="Shapiro H."/>
            <person name="Aerts A."/>
            <person name="Otillar R.P."/>
            <person name="Terry A.Y."/>
            <person name="Boore J.L."/>
            <person name="Grigoriev I.V."/>
            <person name="Lindberg D.R."/>
            <person name="Seaver E.C."/>
            <person name="Weisblat D.A."/>
            <person name="Putnam N.H."/>
            <person name="Rokhsar D.S."/>
        </authorList>
    </citation>
    <scope>NUCLEOTIDE SEQUENCE [LARGE SCALE GENOMIC DNA]</scope>
</reference>
<organism evidence="2 3">
    <name type="scientific">Lottia gigantea</name>
    <name type="common">Giant owl limpet</name>
    <dbReference type="NCBI Taxonomy" id="225164"/>
    <lineage>
        <taxon>Eukaryota</taxon>
        <taxon>Metazoa</taxon>
        <taxon>Spiralia</taxon>
        <taxon>Lophotrochozoa</taxon>
        <taxon>Mollusca</taxon>
        <taxon>Gastropoda</taxon>
        <taxon>Patellogastropoda</taxon>
        <taxon>Lottioidea</taxon>
        <taxon>Lottiidae</taxon>
        <taxon>Lottia</taxon>
    </lineage>
</organism>
<accession>V3ZVG2</accession>
<feature type="domain" description="Nucleolar 27S pre-rRNA processing Urb2/Npa2 C-terminal" evidence="1">
    <location>
        <begin position="9"/>
        <end position="97"/>
    </location>
</feature>
<dbReference type="CTD" id="20252419"/>
<sequence length="97" mass="11672">QIENCANLMTRLFMNYSKKKESLSKIAMYLIGDYCCRSLKVTLHPRIKKEMIQGVYILMDICDEHRFKQLKRTLPSDVQFLFVKLSQDYQKYYKYQG</sequence>
<feature type="non-terminal residue" evidence="2">
    <location>
        <position position="97"/>
    </location>
</feature>
<dbReference type="GO" id="GO:0005730">
    <property type="term" value="C:nucleolus"/>
    <property type="evidence" value="ECO:0007669"/>
    <property type="project" value="TreeGrafter"/>
</dbReference>
<proteinExistence type="predicted"/>
<evidence type="ECO:0000259" key="1">
    <source>
        <dbReference type="Pfam" id="PF10441"/>
    </source>
</evidence>
<dbReference type="RefSeq" id="XP_009053788.1">
    <property type="nucleotide sequence ID" value="XM_009055540.1"/>
</dbReference>
<dbReference type="Proteomes" id="UP000030746">
    <property type="component" value="Unassembled WGS sequence"/>
</dbReference>
<dbReference type="EMBL" id="KB201656">
    <property type="protein sequence ID" value="ESO95498.1"/>
    <property type="molecule type" value="Genomic_DNA"/>
</dbReference>
<dbReference type="InterPro" id="IPR018849">
    <property type="entry name" value="Urb2/Npa2_C"/>
</dbReference>
<dbReference type="OrthoDB" id="160374at2759"/>
<keyword evidence="3" id="KW-1185">Reference proteome</keyword>
<evidence type="ECO:0000313" key="2">
    <source>
        <dbReference type="EMBL" id="ESO95498.1"/>
    </source>
</evidence>
<name>V3ZVG2_LOTGI</name>
<dbReference type="HOGENOM" id="CLU_2352586_0_0_1"/>
<dbReference type="KEGG" id="lgi:LOTGIDRAFT_79762"/>
<protein>
    <recommendedName>
        <fullName evidence="1">Nucleolar 27S pre-rRNA processing Urb2/Npa2 C-terminal domain-containing protein</fullName>
    </recommendedName>
</protein>
<dbReference type="GeneID" id="20252419"/>
<dbReference type="STRING" id="225164.V3ZVG2"/>
<dbReference type="OMA" id="MIADYIH"/>